<comment type="caution">
    <text evidence="12">The sequence shown here is derived from an EMBL/GenBank/DDBJ whole genome shotgun (WGS) entry which is preliminary data.</text>
</comment>
<evidence type="ECO:0000256" key="2">
    <source>
        <dbReference type="ARBA" id="ARBA00012406"/>
    </source>
</evidence>
<dbReference type="InterPro" id="IPR000719">
    <property type="entry name" value="Prot_kinase_dom"/>
</dbReference>
<dbReference type="OrthoDB" id="1425929at2759"/>
<keyword evidence="3" id="KW-0808">Transferase</keyword>
<reference evidence="12 13" key="1">
    <citation type="journal article" date="2020" name="Nat. Food">
        <title>A phased Vanilla planifolia genome enables genetic improvement of flavour and production.</title>
        <authorList>
            <person name="Hasing T."/>
            <person name="Tang H."/>
            <person name="Brym M."/>
            <person name="Khazi F."/>
            <person name="Huang T."/>
            <person name="Chambers A.H."/>
        </authorList>
    </citation>
    <scope>NUCLEOTIDE SEQUENCE [LARGE SCALE GENOMIC DNA]</scope>
    <source>
        <tissue evidence="12">Leaf</tissue>
    </source>
</reference>
<evidence type="ECO:0000256" key="1">
    <source>
        <dbReference type="ARBA" id="ARBA00006529"/>
    </source>
</evidence>
<dbReference type="PANTHER" id="PTHR48016">
    <property type="entry name" value="MAP KINASE KINASE KINASE SSK2-RELATED-RELATED"/>
    <property type="match status" value="1"/>
</dbReference>
<dbReference type="InterPro" id="IPR011009">
    <property type="entry name" value="Kinase-like_dom_sf"/>
</dbReference>
<dbReference type="Gene3D" id="1.10.510.10">
    <property type="entry name" value="Transferase(Phosphotransferase) domain 1"/>
    <property type="match status" value="1"/>
</dbReference>
<dbReference type="InterPro" id="IPR050538">
    <property type="entry name" value="MAP_kinase_kinase_kinase"/>
</dbReference>
<dbReference type="PANTHER" id="PTHR48016:SF5">
    <property type="entry name" value="MITOGEN-ACTIVATED PROTEIN KINASE KINASE KINASE 5"/>
    <property type="match status" value="1"/>
</dbReference>
<name>A0A835UHQ5_VANPL</name>
<evidence type="ECO:0000256" key="10">
    <source>
        <dbReference type="SAM" id="MobiDB-lite"/>
    </source>
</evidence>
<comment type="catalytic activity">
    <reaction evidence="8">
        <text>L-seryl-[protein] + ATP = O-phospho-L-seryl-[protein] + ADP + H(+)</text>
        <dbReference type="Rhea" id="RHEA:17989"/>
        <dbReference type="Rhea" id="RHEA-COMP:9863"/>
        <dbReference type="Rhea" id="RHEA-COMP:11604"/>
        <dbReference type="ChEBI" id="CHEBI:15378"/>
        <dbReference type="ChEBI" id="CHEBI:29999"/>
        <dbReference type="ChEBI" id="CHEBI:30616"/>
        <dbReference type="ChEBI" id="CHEBI:83421"/>
        <dbReference type="ChEBI" id="CHEBI:456216"/>
        <dbReference type="EC" id="2.7.11.25"/>
    </reaction>
</comment>
<dbReference type="GO" id="GO:0004709">
    <property type="term" value="F:MAP kinase kinase kinase activity"/>
    <property type="evidence" value="ECO:0007669"/>
    <property type="project" value="UniProtKB-EC"/>
</dbReference>
<evidence type="ECO:0000259" key="11">
    <source>
        <dbReference type="PROSITE" id="PS50011"/>
    </source>
</evidence>
<comment type="catalytic activity">
    <reaction evidence="7">
        <text>L-threonyl-[protein] + ATP = O-phospho-L-threonyl-[protein] + ADP + H(+)</text>
        <dbReference type="Rhea" id="RHEA:46608"/>
        <dbReference type="Rhea" id="RHEA-COMP:11060"/>
        <dbReference type="Rhea" id="RHEA-COMP:11605"/>
        <dbReference type="ChEBI" id="CHEBI:15378"/>
        <dbReference type="ChEBI" id="CHEBI:30013"/>
        <dbReference type="ChEBI" id="CHEBI:30616"/>
        <dbReference type="ChEBI" id="CHEBI:61977"/>
        <dbReference type="ChEBI" id="CHEBI:456216"/>
        <dbReference type="EC" id="2.7.11.25"/>
    </reaction>
</comment>
<dbReference type="SUPFAM" id="SSF56112">
    <property type="entry name" value="Protein kinase-like (PK-like)"/>
    <property type="match status" value="1"/>
</dbReference>
<evidence type="ECO:0000256" key="4">
    <source>
        <dbReference type="ARBA" id="ARBA00022741"/>
    </source>
</evidence>
<evidence type="ECO:0000256" key="8">
    <source>
        <dbReference type="ARBA" id="ARBA00048329"/>
    </source>
</evidence>
<comment type="similarity">
    <text evidence="1">Belongs to the protein kinase superfamily. STE Ser/Thr protein kinase family. MAP kinase kinase kinase subfamily.</text>
</comment>
<feature type="domain" description="Protein kinase" evidence="11">
    <location>
        <begin position="379"/>
        <end position="638"/>
    </location>
</feature>
<gene>
    <name evidence="12" type="ORF">HPP92_019608</name>
</gene>
<dbReference type="SMART" id="SM00220">
    <property type="entry name" value="S_TKc"/>
    <property type="match status" value="1"/>
</dbReference>
<keyword evidence="4 9" id="KW-0547">Nucleotide-binding</keyword>
<protein>
    <recommendedName>
        <fullName evidence="2">mitogen-activated protein kinase kinase kinase</fullName>
        <ecNumber evidence="2">2.7.11.25</ecNumber>
    </recommendedName>
</protein>
<keyword evidence="6 9" id="KW-0067">ATP-binding</keyword>
<dbReference type="Pfam" id="PF00069">
    <property type="entry name" value="Pkinase"/>
    <property type="match status" value="1"/>
</dbReference>
<dbReference type="PROSITE" id="PS00107">
    <property type="entry name" value="PROTEIN_KINASE_ATP"/>
    <property type="match status" value="1"/>
</dbReference>
<dbReference type="GO" id="GO:0005524">
    <property type="term" value="F:ATP binding"/>
    <property type="evidence" value="ECO:0007669"/>
    <property type="project" value="UniProtKB-UniRule"/>
</dbReference>
<evidence type="ECO:0000256" key="6">
    <source>
        <dbReference type="ARBA" id="ARBA00022840"/>
    </source>
</evidence>
<evidence type="ECO:0000256" key="3">
    <source>
        <dbReference type="ARBA" id="ARBA00022679"/>
    </source>
</evidence>
<evidence type="ECO:0000256" key="9">
    <source>
        <dbReference type="PROSITE-ProRule" id="PRU10141"/>
    </source>
</evidence>
<feature type="binding site" evidence="9">
    <location>
        <position position="408"/>
    </location>
    <ligand>
        <name>ATP</name>
        <dbReference type="ChEBI" id="CHEBI:30616"/>
    </ligand>
</feature>
<dbReference type="InterPro" id="IPR017441">
    <property type="entry name" value="Protein_kinase_ATP_BS"/>
</dbReference>
<evidence type="ECO:0000313" key="12">
    <source>
        <dbReference type="EMBL" id="KAG0463539.1"/>
    </source>
</evidence>
<feature type="region of interest" description="Disordered" evidence="10">
    <location>
        <begin position="664"/>
        <end position="712"/>
    </location>
</feature>
<dbReference type="EMBL" id="JADCNL010000010">
    <property type="protein sequence ID" value="KAG0463539.1"/>
    <property type="molecule type" value="Genomic_DNA"/>
</dbReference>
<evidence type="ECO:0000256" key="7">
    <source>
        <dbReference type="ARBA" id="ARBA00047559"/>
    </source>
</evidence>
<proteinExistence type="inferred from homology"/>
<feature type="compositionally biased region" description="Basic and acidic residues" evidence="10">
    <location>
        <begin position="665"/>
        <end position="677"/>
    </location>
</feature>
<dbReference type="Proteomes" id="UP000636800">
    <property type="component" value="Chromosome 10"/>
</dbReference>
<dbReference type="FunFam" id="1.10.510.10:FF:000357">
    <property type="entry name" value="Mitogen-activated protein kinase kinase kinase 5"/>
    <property type="match status" value="1"/>
</dbReference>
<keyword evidence="13" id="KW-1185">Reference proteome</keyword>
<evidence type="ECO:0000256" key="5">
    <source>
        <dbReference type="ARBA" id="ARBA00022777"/>
    </source>
</evidence>
<evidence type="ECO:0000313" key="13">
    <source>
        <dbReference type="Proteomes" id="UP000636800"/>
    </source>
</evidence>
<organism evidence="12 13">
    <name type="scientific">Vanilla planifolia</name>
    <name type="common">Vanilla</name>
    <dbReference type="NCBI Taxonomy" id="51239"/>
    <lineage>
        <taxon>Eukaryota</taxon>
        <taxon>Viridiplantae</taxon>
        <taxon>Streptophyta</taxon>
        <taxon>Embryophyta</taxon>
        <taxon>Tracheophyta</taxon>
        <taxon>Spermatophyta</taxon>
        <taxon>Magnoliopsida</taxon>
        <taxon>Liliopsida</taxon>
        <taxon>Asparagales</taxon>
        <taxon>Orchidaceae</taxon>
        <taxon>Vanilloideae</taxon>
        <taxon>Vanilleae</taxon>
        <taxon>Vanilla</taxon>
    </lineage>
</organism>
<accession>A0A835UHQ5</accession>
<dbReference type="GO" id="GO:0005737">
    <property type="term" value="C:cytoplasm"/>
    <property type="evidence" value="ECO:0007669"/>
    <property type="project" value="TreeGrafter"/>
</dbReference>
<sequence length="770" mass="83548">MPWWKSSSSRVDKLSPLAEASPRNGRREFAFLWNKRCGSSHNLQARHQRQRAFRPFVDVGPGGIPDGNAVMSIPVSRSPCSGDYAASRSSSTPVLLPHPLPLPEDSHNNGVCAAGACASGCAGCRLPSPMEATVVGTMEIDYGSVGCRLPSPMAATAVGTAEMEEGSGGSLHLSTGVGTEASGERILAASESKLASNARNSTDHVDLPSKRYNFSCQRKAIHDPNSVESITFRLNIPARSAPPSGFSSPVFSPRRLSSVDAFGSVCSCSQGLQTWSAPEVPSMDTLIDMSPCASDSFGGNPDISPLYCPARKNPILKSKNPSAPQSPLHPKMFSENCSTGHENNMNVHPLPLPPGPSLLQPSFSHNVVKNEGVSMTNQWQKQKLIGSGTFGNVYMATNRNTGALCAMKEVNIIPDDPNSAECLKQLEQEIKVLSKLKHPNIVQYYGSELTEDRFFIYLEYVYPGSINKYVNEHCGAMTESVVRNFTRHILTGLAYLHGSNNVHRDIKGANLLVDVNGVVKLADFGMAKHLSEAAPALSLKGTPYWMAPEVVQATMNKDFGYGFAVDIWSLGCTIIEMFTGKHPWSGLEGAAAMFKVLHKDPPIPETLSSEGKDFLQRCFHRNPAERPTATMLLDHPFIRNSNHYSVHGSLQGFAGIKLNEYAYSPRDKPRSKSEPSMKTKQSTNCEVPHLHADTSEPTTSRLPPPTTDVTHRSFPHCSTHVSNGSVTHVSNVIYSFAGNHHQLGSPNSGLNGTHSIHHPYVLPKPHAKEF</sequence>
<keyword evidence="5" id="KW-0418">Kinase</keyword>
<dbReference type="PROSITE" id="PS50011">
    <property type="entry name" value="PROTEIN_KINASE_DOM"/>
    <property type="match status" value="1"/>
</dbReference>
<dbReference type="AlphaFoldDB" id="A0A835UHQ5"/>
<dbReference type="EC" id="2.7.11.25" evidence="2"/>